<dbReference type="Pfam" id="PF02082">
    <property type="entry name" value="Rrf2"/>
    <property type="match status" value="1"/>
</dbReference>
<keyword evidence="2" id="KW-1185">Reference proteome</keyword>
<evidence type="ECO:0000313" key="1">
    <source>
        <dbReference type="EMBL" id="MSS37457.1"/>
    </source>
</evidence>
<organism evidence="1 2">
    <name type="scientific">Clostridium porci</name>
    <dbReference type="NCBI Taxonomy" id="2605778"/>
    <lineage>
        <taxon>Bacteria</taxon>
        <taxon>Bacillati</taxon>
        <taxon>Bacillota</taxon>
        <taxon>Clostridia</taxon>
        <taxon>Eubacteriales</taxon>
        <taxon>Clostridiaceae</taxon>
        <taxon>Clostridium</taxon>
    </lineage>
</organism>
<sequence length="157" mass="17740">MMITRESDYAIRILRALKNGEQQTIEQICQRELVPRQFAYKILKKLDRAGMVSIRRGAGGGCSLGRSLETLTLLDVIRAIDRDFFLNPCLGTGYRCEYRNGSFGQASSPDNRIAEGAYNMCGSDSDRRSCSVHWELARVQRVLEQELGKKTLDKLFG</sequence>
<protein>
    <submittedName>
        <fullName evidence="1">Rrf2 family transcriptional regulator</fullName>
    </submittedName>
</protein>
<dbReference type="GO" id="GO:0005829">
    <property type="term" value="C:cytosol"/>
    <property type="evidence" value="ECO:0007669"/>
    <property type="project" value="TreeGrafter"/>
</dbReference>
<proteinExistence type="predicted"/>
<dbReference type="PROSITE" id="PS51197">
    <property type="entry name" value="HTH_RRF2_2"/>
    <property type="match status" value="1"/>
</dbReference>
<evidence type="ECO:0000313" key="2">
    <source>
        <dbReference type="Proteomes" id="UP000429958"/>
    </source>
</evidence>
<gene>
    <name evidence="1" type="ORF">FYJ39_12945</name>
</gene>
<name>A0A7X2NM65_9CLOT</name>
<dbReference type="InterPro" id="IPR036390">
    <property type="entry name" value="WH_DNA-bd_sf"/>
</dbReference>
<dbReference type="RefSeq" id="WP_154472903.1">
    <property type="nucleotide sequence ID" value="NZ_VUMD01000011.1"/>
</dbReference>
<dbReference type="EMBL" id="VUMD01000011">
    <property type="protein sequence ID" value="MSS37457.1"/>
    <property type="molecule type" value="Genomic_DNA"/>
</dbReference>
<dbReference type="SUPFAM" id="SSF46785">
    <property type="entry name" value="Winged helix' DNA-binding domain"/>
    <property type="match status" value="1"/>
</dbReference>
<comment type="caution">
    <text evidence="1">The sequence shown here is derived from an EMBL/GenBank/DDBJ whole genome shotgun (WGS) entry which is preliminary data.</text>
</comment>
<dbReference type="PANTHER" id="PTHR33221:SF15">
    <property type="entry name" value="HTH-TYPE TRANSCRIPTIONAL REGULATOR YWGB-RELATED"/>
    <property type="match status" value="1"/>
</dbReference>
<accession>A0A7X2NM65</accession>
<reference evidence="1 2" key="1">
    <citation type="submission" date="2019-08" db="EMBL/GenBank/DDBJ databases">
        <title>In-depth cultivation of the pig gut microbiome towards novel bacterial diversity and tailored functional studies.</title>
        <authorList>
            <person name="Wylensek D."/>
            <person name="Hitch T.C.A."/>
            <person name="Clavel T."/>
        </authorList>
    </citation>
    <scope>NUCLEOTIDE SEQUENCE [LARGE SCALE GENOMIC DNA]</scope>
    <source>
        <strain evidence="1 2">WCA-389-WT-23D1</strain>
    </source>
</reference>
<dbReference type="InterPro" id="IPR036388">
    <property type="entry name" value="WH-like_DNA-bd_sf"/>
</dbReference>
<dbReference type="PANTHER" id="PTHR33221">
    <property type="entry name" value="WINGED HELIX-TURN-HELIX TRANSCRIPTIONAL REGULATOR, RRF2 FAMILY"/>
    <property type="match status" value="1"/>
</dbReference>
<dbReference type="Gene3D" id="1.10.10.10">
    <property type="entry name" value="Winged helix-like DNA-binding domain superfamily/Winged helix DNA-binding domain"/>
    <property type="match status" value="1"/>
</dbReference>
<dbReference type="InterPro" id="IPR000944">
    <property type="entry name" value="Tscrpt_reg_Rrf2"/>
</dbReference>
<dbReference type="Proteomes" id="UP000429958">
    <property type="component" value="Unassembled WGS sequence"/>
</dbReference>
<dbReference type="AlphaFoldDB" id="A0A7X2NM65"/>
<dbReference type="GO" id="GO:0003700">
    <property type="term" value="F:DNA-binding transcription factor activity"/>
    <property type="evidence" value="ECO:0007669"/>
    <property type="project" value="TreeGrafter"/>
</dbReference>